<protein>
    <submittedName>
        <fullName evidence="2">LPS-assembly lipoprotein</fullName>
    </submittedName>
</protein>
<accession>A0A1I3XN12</accession>
<evidence type="ECO:0000313" key="3">
    <source>
        <dbReference type="Proteomes" id="UP000323300"/>
    </source>
</evidence>
<feature type="chain" id="PRO_5009302398" evidence="1">
    <location>
        <begin position="37"/>
        <end position="184"/>
    </location>
</feature>
<dbReference type="EMBL" id="FOSL01000003">
    <property type="protein sequence ID" value="SFK21007.1"/>
    <property type="molecule type" value="Genomic_DNA"/>
</dbReference>
<dbReference type="RefSeq" id="WP_149759660.1">
    <property type="nucleotide sequence ID" value="NZ_BSPE01000008.1"/>
</dbReference>
<keyword evidence="1" id="KW-0732">Signal</keyword>
<keyword evidence="3" id="KW-1185">Reference proteome</keyword>
<dbReference type="OrthoDB" id="7678210at2"/>
<dbReference type="PROSITE" id="PS51257">
    <property type="entry name" value="PROKAR_LIPOPROTEIN"/>
    <property type="match status" value="1"/>
</dbReference>
<feature type="signal peptide" evidence="1">
    <location>
        <begin position="1"/>
        <end position="36"/>
    </location>
</feature>
<gene>
    <name evidence="2" type="ORF">SAMN04488498_103389</name>
</gene>
<dbReference type="AlphaFoldDB" id="A0A1I3XN12"/>
<organism evidence="2 3">
    <name type="scientific">Neomesorhizobium albiziae</name>
    <dbReference type="NCBI Taxonomy" id="335020"/>
    <lineage>
        <taxon>Bacteria</taxon>
        <taxon>Pseudomonadati</taxon>
        <taxon>Pseudomonadota</taxon>
        <taxon>Alphaproteobacteria</taxon>
        <taxon>Hyphomicrobiales</taxon>
        <taxon>Phyllobacteriaceae</taxon>
        <taxon>Neomesorhizobium</taxon>
    </lineage>
</organism>
<sequence length="184" mass="19682">MSLPERKFHPVNRFLRPLLISCLVLASACTVRPMYAPASSTAPGAATTVALSSIAIKPAVTRYGQEVRNHLIFLFNGGKGQPANPVYSLDLGVTAINEASAIIQVGDEDEPTAGTVTVFSSYTLSKGGTQVAAGRRQVSSSYDAPRQEFANLRAVRDAENRAARELAELLRLAIAQDIERLAGR</sequence>
<dbReference type="Proteomes" id="UP000323300">
    <property type="component" value="Unassembled WGS sequence"/>
</dbReference>
<evidence type="ECO:0000256" key="1">
    <source>
        <dbReference type="SAM" id="SignalP"/>
    </source>
</evidence>
<proteinExistence type="predicted"/>
<evidence type="ECO:0000313" key="2">
    <source>
        <dbReference type="EMBL" id="SFK21007.1"/>
    </source>
</evidence>
<name>A0A1I3XN12_9HYPH</name>
<keyword evidence="2" id="KW-0449">Lipoprotein</keyword>
<reference evidence="2 3" key="1">
    <citation type="submission" date="2016-10" db="EMBL/GenBank/DDBJ databases">
        <authorList>
            <person name="Varghese N."/>
            <person name="Submissions S."/>
        </authorList>
    </citation>
    <scope>NUCLEOTIDE SEQUENCE [LARGE SCALE GENOMIC DNA]</scope>
    <source>
        <strain evidence="2 3">DSM 21822</strain>
    </source>
</reference>
<dbReference type="Gene3D" id="3.30.160.150">
    <property type="entry name" value="Lipoprotein like domain"/>
    <property type="match status" value="1"/>
</dbReference>